<dbReference type="Proteomes" id="UP000317909">
    <property type="component" value="Chromosome"/>
</dbReference>
<proteinExistence type="predicted"/>
<name>A0A517U1X2_9BACT</name>
<feature type="chain" id="PRO_5021859221" description="PEP-CTERM protein-sorting domain-containing protein" evidence="1">
    <location>
        <begin position="21"/>
        <end position="212"/>
    </location>
</feature>
<protein>
    <recommendedName>
        <fullName evidence="4">PEP-CTERM protein-sorting domain-containing protein</fullName>
    </recommendedName>
</protein>
<dbReference type="AlphaFoldDB" id="A0A517U1X2"/>
<dbReference type="EMBL" id="CP036339">
    <property type="protein sequence ID" value="QDT74618.1"/>
    <property type="molecule type" value="Genomic_DNA"/>
</dbReference>
<dbReference type="NCBIfam" id="TIGR02595">
    <property type="entry name" value="PEP_CTERM"/>
    <property type="match status" value="1"/>
</dbReference>
<evidence type="ECO:0000313" key="2">
    <source>
        <dbReference type="EMBL" id="QDT74618.1"/>
    </source>
</evidence>
<evidence type="ECO:0000256" key="1">
    <source>
        <dbReference type="SAM" id="SignalP"/>
    </source>
</evidence>
<feature type="signal peptide" evidence="1">
    <location>
        <begin position="1"/>
        <end position="20"/>
    </location>
</feature>
<evidence type="ECO:0008006" key="4">
    <source>
        <dbReference type="Google" id="ProtNLM"/>
    </source>
</evidence>
<keyword evidence="1" id="KW-0732">Signal</keyword>
<dbReference type="InterPro" id="IPR017756">
    <property type="entry name" value="TM_Gly-Cys-Arg_CS"/>
</dbReference>
<dbReference type="KEGG" id="llh:I41_38150"/>
<dbReference type="InterPro" id="IPR013424">
    <property type="entry name" value="Ice-binding_C"/>
</dbReference>
<dbReference type="NCBIfam" id="TIGR03382">
    <property type="entry name" value="GC_trans_RRR"/>
    <property type="match status" value="1"/>
</dbReference>
<sequence precursor="true">MMHRCNFLAHACRVAFVATACLALPARGDTLLSGFEGDLSSSAGPAWSTGLTHSYTAAGATQGSTAIELTHGTGWTQNFTLDGGAVAPIVASSDKFLLDATVPATAEWRQLFIVMQGAGLGWSQRGPYDLPAGATTPVSLDLAAEGFKAAAAAGDQSWWQVYLIFQGGDVGAPSQITTTIDNIRFSAVPEPATAAMAIGGLIGAAFIRRRRS</sequence>
<keyword evidence="3" id="KW-1185">Reference proteome</keyword>
<dbReference type="OrthoDB" id="271654at2"/>
<reference evidence="2 3" key="1">
    <citation type="submission" date="2019-02" db="EMBL/GenBank/DDBJ databases">
        <title>Deep-cultivation of Planctomycetes and their phenomic and genomic characterization uncovers novel biology.</title>
        <authorList>
            <person name="Wiegand S."/>
            <person name="Jogler M."/>
            <person name="Boedeker C."/>
            <person name="Pinto D."/>
            <person name="Vollmers J."/>
            <person name="Rivas-Marin E."/>
            <person name="Kohn T."/>
            <person name="Peeters S.H."/>
            <person name="Heuer A."/>
            <person name="Rast P."/>
            <person name="Oberbeckmann S."/>
            <person name="Bunk B."/>
            <person name="Jeske O."/>
            <person name="Meyerdierks A."/>
            <person name="Storesund J.E."/>
            <person name="Kallscheuer N."/>
            <person name="Luecker S."/>
            <person name="Lage O.M."/>
            <person name="Pohl T."/>
            <person name="Merkel B.J."/>
            <person name="Hornburger P."/>
            <person name="Mueller R.-W."/>
            <person name="Bruemmer F."/>
            <person name="Labrenz M."/>
            <person name="Spormann A.M."/>
            <person name="Op den Camp H."/>
            <person name="Overmann J."/>
            <person name="Amann R."/>
            <person name="Jetten M.S.M."/>
            <person name="Mascher T."/>
            <person name="Medema M.H."/>
            <person name="Devos D.P."/>
            <person name="Kaster A.-K."/>
            <person name="Ovreas L."/>
            <person name="Rohde M."/>
            <person name="Galperin M.Y."/>
            <person name="Jogler C."/>
        </authorList>
    </citation>
    <scope>NUCLEOTIDE SEQUENCE [LARGE SCALE GENOMIC DNA]</scope>
    <source>
        <strain evidence="2 3">I41</strain>
    </source>
</reference>
<accession>A0A517U1X2</accession>
<organism evidence="2 3">
    <name type="scientific">Lacipirellula limnantheis</name>
    <dbReference type="NCBI Taxonomy" id="2528024"/>
    <lineage>
        <taxon>Bacteria</taxon>
        <taxon>Pseudomonadati</taxon>
        <taxon>Planctomycetota</taxon>
        <taxon>Planctomycetia</taxon>
        <taxon>Pirellulales</taxon>
        <taxon>Lacipirellulaceae</taxon>
        <taxon>Lacipirellula</taxon>
    </lineage>
</organism>
<dbReference type="RefSeq" id="WP_145434333.1">
    <property type="nucleotide sequence ID" value="NZ_CP036339.1"/>
</dbReference>
<gene>
    <name evidence="2" type="ORF">I41_38150</name>
</gene>
<evidence type="ECO:0000313" key="3">
    <source>
        <dbReference type="Proteomes" id="UP000317909"/>
    </source>
</evidence>